<reference evidence="4" key="1">
    <citation type="submission" date="2019-10" db="EMBL/GenBank/DDBJ databases">
        <authorList>
            <person name="Ross D.E."/>
            <person name="Gulliver D."/>
        </authorList>
    </citation>
    <scope>NUCLEOTIDE SEQUENCE</scope>
    <source>
        <strain evidence="4">DER-2019</strain>
    </source>
</reference>
<comment type="subcellular location">
    <subcellularLocation>
        <location evidence="3">Cytoplasm</location>
    </subcellularLocation>
</comment>
<dbReference type="Proteomes" id="UP000616595">
    <property type="component" value="Unassembled WGS sequence"/>
</dbReference>
<dbReference type="InterPro" id="IPR003786">
    <property type="entry name" value="FdhD"/>
</dbReference>
<keyword evidence="1 3" id="KW-0963">Cytoplasm</keyword>
<gene>
    <name evidence="3 4" type="primary">fdhD</name>
    <name evidence="4" type="ORF">GH810_07500</name>
</gene>
<dbReference type="Pfam" id="PF02634">
    <property type="entry name" value="FdhD-NarQ"/>
    <property type="match status" value="2"/>
</dbReference>
<protein>
    <recommendedName>
        <fullName evidence="3">Protein FdhD</fullName>
    </recommendedName>
</protein>
<keyword evidence="2 3" id="KW-0501">Molybdenum cofactor biosynthesis</keyword>
<reference evidence="4" key="2">
    <citation type="submission" date="2020-10" db="EMBL/GenBank/DDBJ databases">
        <title>Comparative genomics of the Acetobacterium genus.</title>
        <authorList>
            <person name="Marshall C."/>
            <person name="May H."/>
            <person name="Norman S."/>
        </authorList>
    </citation>
    <scope>NUCLEOTIDE SEQUENCE</scope>
    <source>
        <strain evidence="4">DER-2019</strain>
    </source>
</reference>
<comment type="caution">
    <text evidence="4">The sequence shown here is derived from an EMBL/GenBank/DDBJ whole genome shotgun (WGS) entry which is preliminary data.</text>
</comment>
<comment type="function">
    <text evidence="3">Required for formate dehydrogenase (FDH) activity.</text>
</comment>
<dbReference type="SUPFAM" id="SSF53927">
    <property type="entry name" value="Cytidine deaminase-like"/>
    <property type="match status" value="1"/>
</dbReference>
<dbReference type="RefSeq" id="WP_148567489.1">
    <property type="nucleotide sequence ID" value="NZ_RXYA01000010.1"/>
</dbReference>
<accession>A0A923I305</accession>
<keyword evidence="5" id="KW-1185">Reference proteome</keyword>
<organism evidence="4 5">
    <name type="scientific">Acetobacterium paludosum</name>
    <dbReference type="NCBI Taxonomy" id="52693"/>
    <lineage>
        <taxon>Bacteria</taxon>
        <taxon>Bacillati</taxon>
        <taxon>Bacillota</taxon>
        <taxon>Clostridia</taxon>
        <taxon>Eubacteriales</taxon>
        <taxon>Eubacteriaceae</taxon>
        <taxon>Acetobacterium</taxon>
    </lineage>
</organism>
<dbReference type="OrthoDB" id="9782042at2"/>
<name>A0A923I305_9FIRM</name>
<sequence length="262" mass="29447">MANLDTFLKLAVIKVQGEQSDVVDETIITEYPFKLKVNGNDLCTLNCTPENLKELVVGYLTSCGMSGTRQDIQNIEIDEKKYTAKIQLAEYAPSPKKEPLEKPIVVKIQTIYEIMKKNIAPTELFTETGGFHQVAIYDGGKEVVTIMDVARHNAVDKVIGYCILNDIDTRNKILVVSGRISSDMLQKAEKAGIPIVASKSAPTSLSIEKADQAGITLVGFIRGERMNVYTHPNRIDLGDELFRLITKKKRINYLRKYFQYLR</sequence>
<dbReference type="HAMAP" id="MF_00187">
    <property type="entry name" value="FdhD"/>
    <property type="match status" value="1"/>
</dbReference>
<proteinExistence type="inferred from homology"/>
<dbReference type="GO" id="GO:0005737">
    <property type="term" value="C:cytoplasm"/>
    <property type="evidence" value="ECO:0007669"/>
    <property type="project" value="UniProtKB-SubCell"/>
</dbReference>
<feature type="binding site" evidence="3">
    <location>
        <begin position="220"/>
        <end position="225"/>
    </location>
    <ligand>
        <name>Mo-bis(molybdopterin guanine dinucleotide)</name>
        <dbReference type="ChEBI" id="CHEBI:60539"/>
    </ligand>
</feature>
<evidence type="ECO:0000256" key="2">
    <source>
        <dbReference type="ARBA" id="ARBA00023150"/>
    </source>
</evidence>
<dbReference type="NCBIfam" id="TIGR00129">
    <property type="entry name" value="fdhD_narQ"/>
    <property type="match status" value="1"/>
</dbReference>
<dbReference type="Gene3D" id="3.10.20.10">
    <property type="match status" value="1"/>
</dbReference>
<comment type="caution">
    <text evidence="3">Lacks conserved residue(s) required for the propagation of feature annotation.</text>
</comment>
<evidence type="ECO:0000313" key="4">
    <source>
        <dbReference type="EMBL" id="MBC3888150.1"/>
    </source>
</evidence>
<dbReference type="EMBL" id="WJBD01000007">
    <property type="protein sequence ID" value="MBC3888150.1"/>
    <property type="molecule type" value="Genomic_DNA"/>
</dbReference>
<dbReference type="GO" id="GO:0016783">
    <property type="term" value="F:sulfurtransferase activity"/>
    <property type="evidence" value="ECO:0007669"/>
    <property type="project" value="InterPro"/>
</dbReference>
<dbReference type="Gene3D" id="3.40.140.10">
    <property type="entry name" value="Cytidine Deaminase, domain 2"/>
    <property type="match status" value="1"/>
</dbReference>
<evidence type="ECO:0000256" key="3">
    <source>
        <dbReference type="HAMAP-Rule" id="MF_00187"/>
    </source>
</evidence>
<dbReference type="GO" id="GO:0006777">
    <property type="term" value="P:Mo-molybdopterin cofactor biosynthetic process"/>
    <property type="evidence" value="ECO:0007669"/>
    <property type="project" value="UniProtKB-UniRule"/>
</dbReference>
<dbReference type="PANTHER" id="PTHR30592">
    <property type="entry name" value="FORMATE DEHYDROGENASE"/>
    <property type="match status" value="1"/>
</dbReference>
<evidence type="ECO:0000256" key="1">
    <source>
        <dbReference type="ARBA" id="ARBA00022490"/>
    </source>
</evidence>
<evidence type="ECO:0000313" key="5">
    <source>
        <dbReference type="Proteomes" id="UP000616595"/>
    </source>
</evidence>
<dbReference type="PIRSF" id="PIRSF015626">
    <property type="entry name" value="FdhD"/>
    <property type="match status" value="1"/>
</dbReference>
<comment type="similarity">
    <text evidence="3">Belongs to the FdhD family.</text>
</comment>
<dbReference type="AlphaFoldDB" id="A0A923I305"/>
<dbReference type="InterPro" id="IPR016193">
    <property type="entry name" value="Cytidine_deaminase-like"/>
</dbReference>
<dbReference type="PANTHER" id="PTHR30592:SF1">
    <property type="entry name" value="SULFUR CARRIER PROTEIN FDHD"/>
    <property type="match status" value="1"/>
</dbReference>